<gene>
    <name evidence="8" type="ORF">EC973_002327</name>
</gene>
<protein>
    <recommendedName>
        <fullName evidence="7">Aminotransferase class I/classII large domain-containing protein</fullName>
    </recommendedName>
</protein>
<keyword evidence="6" id="KW-0663">Pyridoxal phosphate</keyword>
<keyword evidence="9" id="KW-1185">Reference proteome</keyword>
<feature type="domain" description="Aminotransferase class I/classII large" evidence="7">
    <location>
        <begin position="79"/>
        <end position="381"/>
    </location>
</feature>
<dbReference type="SUPFAM" id="SSF53383">
    <property type="entry name" value="PLP-dependent transferases"/>
    <property type="match status" value="1"/>
</dbReference>
<reference evidence="8" key="1">
    <citation type="submission" date="2020-01" db="EMBL/GenBank/DDBJ databases">
        <title>Genome Sequencing of Three Apophysomyces-Like Fungal Strains Confirms a Novel Fungal Genus in the Mucoromycota with divergent Burkholderia-like Endosymbiotic Bacteria.</title>
        <authorList>
            <person name="Stajich J.E."/>
            <person name="Macias A.M."/>
            <person name="Carter-House D."/>
            <person name="Lovett B."/>
            <person name="Kasson L.R."/>
            <person name="Berry K."/>
            <person name="Grigoriev I."/>
            <person name="Chang Y."/>
            <person name="Spatafora J."/>
            <person name="Kasson M.T."/>
        </authorList>
    </citation>
    <scope>NUCLEOTIDE SEQUENCE</scope>
    <source>
        <strain evidence="8">NRRL A-21654</strain>
    </source>
</reference>
<evidence type="ECO:0000259" key="7">
    <source>
        <dbReference type="Pfam" id="PF00155"/>
    </source>
</evidence>
<dbReference type="FunFam" id="3.90.1150.10:FF:000166">
    <property type="entry name" value="Kynurenine/alpha-aminoadipate aminotransferase, mitochondrial"/>
    <property type="match status" value="1"/>
</dbReference>
<evidence type="ECO:0000313" key="8">
    <source>
        <dbReference type="EMBL" id="KAF7723145.1"/>
    </source>
</evidence>
<accession>A0A8H7BSL9</accession>
<dbReference type="Proteomes" id="UP000605846">
    <property type="component" value="Unassembled WGS sequence"/>
</dbReference>
<name>A0A8H7BSL9_9FUNG</name>
<dbReference type="GO" id="GO:0030170">
    <property type="term" value="F:pyridoxal phosphate binding"/>
    <property type="evidence" value="ECO:0007669"/>
    <property type="project" value="InterPro"/>
</dbReference>
<dbReference type="EMBL" id="JABAYA010000162">
    <property type="protein sequence ID" value="KAF7723145.1"/>
    <property type="molecule type" value="Genomic_DNA"/>
</dbReference>
<dbReference type="InterPro" id="IPR050859">
    <property type="entry name" value="Class-I_PLP-dep_aminotransf"/>
</dbReference>
<dbReference type="InterPro" id="IPR015424">
    <property type="entry name" value="PyrdxlP-dep_Trfase"/>
</dbReference>
<dbReference type="Pfam" id="PF00155">
    <property type="entry name" value="Aminotran_1_2"/>
    <property type="match status" value="1"/>
</dbReference>
<dbReference type="InterPro" id="IPR015421">
    <property type="entry name" value="PyrdxlP-dep_Trfase_major"/>
</dbReference>
<dbReference type="GO" id="GO:0008483">
    <property type="term" value="F:transaminase activity"/>
    <property type="evidence" value="ECO:0007669"/>
    <property type="project" value="UniProtKB-KW"/>
</dbReference>
<dbReference type="PANTHER" id="PTHR42790:SF19">
    <property type="entry name" value="KYNURENINE_ALPHA-AMINOADIPATE AMINOTRANSFERASE, MITOCHONDRIAL"/>
    <property type="match status" value="1"/>
</dbReference>
<evidence type="ECO:0000256" key="4">
    <source>
        <dbReference type="ARBA" id="ARBA00022576"/>
    </source>
</evidence>
<evidence type="ECO:0000256" key="3">
    <source>
        <dbReference type="ARBA" id="ARBA00011738"/>
    </source>
</evidence>
<evidence type="ECO:0000313" key="9">
    <source>
        <dbReference type="Proteomes" id="UP000605846"/>
    </source>
</evidence>
<evidence type="ECO:0000256" key="6">
    <source>
        <dbReference type="ARBA" id="ARBA00022898"/>
    </source>
</evidence>
<dbReference type="Gene3D" id="3.40.640.10">
    <property type="entry name" value="Type I PLP-dependent aspartate aminotransferase-like (Major domain)"/>
    <property type="match status" value="1"/>
</dbReference>
<comment type="subunit">
    <text evidence="3">Homodimer.</text>
</comment>
<organism evidence="8 9">
    <name type="scientific">Apophysomyces ossiformis</name>
    <dbReference type="NCBI Taxonomy" id="679940"/>
    <lineage>
        <taxon>Eukaryota</taxon>
        <taxon>Fungi</taxon>
        <taxon>Fungi incertae sedis</taxon>
        <taxon>Mucoromycota</taxon>
        <taxon>Mucoromycotina</taxon>
        <taxon>Mucoromycetes</taxon>
        <taxon>Mucorales</taxon>
        <taxon>Mucorineae</taxon>
        <taxon>Mucoraceae</taxon>
        <taxon>Apophysomyces</taxon>
    </lineage>
</organism>
<dbReference type="InterPro" id="IPR004839">
    <property type="entry name" value="Aminotransferase_I/II_large"/>
</dbReference>
<proteinExistence type="inferred from homology"/>
<evidence type="ECO:0000256" key="2">
    <source>
        <dbReference type="ARBA" id="ARBA00007441"/>
    </source>
</evidence>
<dbReference type="CDD" id="cd00609">
    <property type="entry name" value="AAT_like"/>
    <property type="match status" value="1"/>
</dbReference>
<evidence type="ECO:0000256" key="1">
    <source>
        <dbReference type="ARBA" id="ARBA00001933"/>
    </source>
</evidence>
<comment type="similarity">
    <text evidence="2">Belongs to the class-I pyridoxal-phosphate-dependent aminotransferase family.</text>
</comment>
<keyword evidence="4" id="KW-0032">Aminotransferase</keyword>
<dbReference type="FunFam" id="3.40.640.10:FF:000053">
    <property type="entry name" value="Aminotransferase, class I"/>
    <property type="match status" value="1"/>
</dbReference>
<evidence type="ECO:0000256" key="5">
    <source>
        <dbReference type="ARBA" id="ARBA00022679"/>
    </source>
</evidence>
<dbReference type="OrthoDB" id="691673at2759"/>
<dbReference type="AlphaFoldDB" id="A0A8H7BSL9"/>
<comment type="cofactor">
    <cofactor evidence="1">
        <name>pyridoxal 5'-phosphate</name>
        <dbReference type="ChEBI" id="CHEBI:597326"/>
    </cofactor>
</comment>
<dbReference type="PANTHER" id="PTHR42790">
    <property type="entry name" value="AMINOTRANSFERASE"/>
    <property type="match status" value="1"/>
</dbReference>
<comment type="caution">
    <text evidence="8">The sequence shown here is derived from an EMBL/GenBank/DDBJ whole genome shotgun (WGS) entry which is preliminary data.</text>
</comment>
<keyword evidence="5" id="KW-0808">Transferase</keyword>
<dbReference type="GO" id="GO:1901605">
    <property type="term" value="P:alpha-amino acid metabolic process"/>
    <property type="evidence" value="ECO:0007669"/>
    <property type="project" value="TreeGrafter"/>
</dbReference>
<sequence>MACMNRKDIISLSAGQPNPDTFPFEGMTLTLKNGETFAVDPELFKRSLSYDLTSGLPPLNHWLRKLQILEHAPPVDFDLTIGVGSQDLLTKALEMLINPGDAILVEDPTYTGVLSFLQTQPCDLVPVSTDADGLVPESLEKVLAEWESTKGQPRPRVLYTVPSGGNPTGATVPYERKKQIYDICHKYDVLILEDDAYYYLQFSSSRVKSYLSMDVDGRVLRCDSMSKILSSGMRLGWATGPKQLIDRINVHTMSTNLQAAGVPQLIAYELLNRWGHKGFFQHVEGVAAFYKEKRDEFVECLEKRMKGHAEWSVPNAGMFVWLRLLGGITDTYDLVMNRAVKKDVVAVPGVAFMPLGNKTPYLRVSYSNVSKRDMDEGLRRLAEVIDEVAAETAHTNGAK</sequence>